<evidence type="ECO:0000313" key="1">
    <source>
        <dbReference type="EMBL" id="KAI4386103.1"/>
    </source>
</evidence>
<sequence>MEQVVPKKRGRPRKRPLKEAEQSGPDVKKRAVVAVTTRSTALVGRYVLKEFDGDIYLGRIASYESGLYRTDYEDGDCEDLDSSEIRKILVSEEVLNSELRRRRKALDQAIAEKASKETIVKEGDKGSELIQGAVTRGPNKVSSEDVKEQIDGGNDIDEDDSSSDSSGLEGQVDLDSRGTGPTPPPAPDMPPSSGSIAIPEEYVSHLLSVYGVLRSFSIQLFLCPFGLDDFIGAVNCYVQNSLIDAIHVSLLCTLKRHLELLSSEGLELASKCLRYVDWSLLDSMTWPIYLSRYLALMGYLKNRGWGGLDNEFPDKNYYCLPVGKKLLILQILCDDVLDCSELRMEIDVREEAEVGIDLDSTSNDASDNGSRTVMLQNPKSFALRNRDASRSLVTCRDTRPDPSSNCGTNTLNATSGVPECGGDGNSDECRLCGMDGILLCCDGCPSAYHARCIGLVKAYMPEGTWFCPECTIDKMGLSITHETSLVGAEIFGTDPYQQVFLGTCNHLLVLKASAGERLCFRYYNHKDVVNVLRSLNASPHHATLYVEICKTIIRYWAIPEHMFSLPDIVEDQYKQPVMIDVGNHNRHGTIFPIEEVQRPRSDEQENNSSISGNVSGAEAISCVHPNDSQASHGGLGASSIPGGSDMGKDGLLNMKLLEQIKVEPASSSSSGTQHGDRSVITQLNMYGRASSVVYHQPSKNSTSICNGNPSSMHVPSTGIWKKGQSVTANTSEGTITDITYTSQMFKPQAYINFYLHGYFAATAAANVATLLAEEGQITEPQVSGTSKKVCSASSQYMRAFSAAASRFFWPCSEKKLWEVSRERCGWCPTCKAPISSRRGCMLNAAALAATKTTVKILSSLLPLKNSNGVLSSIAAHMLVMEESFHGLVSGPFLDEKSRKDWRQLVEKATSCTTLGVLLLKLEEHIRPIALSGDWLKPADDYMSKLAVSQEVSGIIEIAQPRRPGRKKKQASIPEATNDDSFDKTFTWWRGGKLSKLFPNNAFLPQGMVRRAACRAGLQKISGLHHSNGFDISKRSRQVIWRAAVERSNSASRLALQVRYLDLYLRWNDLVRPEQISLDGKGPDAEASAFRNAVVCDKKIVDNRMLYGIDFGIQKHLPSRVMKTVLNIEMSDGGGDKYWLAEGHIPLYLIKEYEERVHVPSLSPLMLSSMFVKLQRTRSKASRMDVFSYLVYRRDNVSRITCVSCHQDVLLRKAIKCSSCEGFCHEGCLTGSTSTRNGISCLQCYRAKAFSRIETTESPTSPLFLQTRDCRSSSLIIRFPNVNAPNSSGSSFGTSNKEKKRASVGSGLPSKPRKTLSWGIIWRKKDKDSGSDFRMRNILLRAGADLHRSGPICCLCKKVYNPGLMYIRCPTCMSWYHADAVKLPEAKVFEVAGFKCCRCRRIKSPDCPYEDGACEGASLSQHTLDAKQELFRLESDAENVSNSNDYYDATTPLYMSDEIFTDEEDPLLQASSKVEQITDESNEEESGLLMSSAGPQKLPVRRQLKREGMVGDPIDESTTGLPLQYDMNISVDPVEPSASPALAWDISGNGLDGEILFDYEDFNYEDMEFEPQTYFSFTELLAEGDSDAKDVPAKWEDTTAGGMQEGVFEQEKSVTLDNGMETNATSFVAHCVMCSQSEPFPNLYCETILHGFTLFIWVCQWEAIEDLGETYPGTETDMVLLDVYRDEFMDPRSESSCSIVLAL</sequence>
<accession>A0ACB9S962</accession>
<dbReference type="EMBL" id="CM042881">
    <property type="protein sequence ID" value="KAI4386103.1"/>
    <property type="molecule type" value="Genomic_DNA"/>
</dbReference>
<evidence type="ECO:0000313" key="2">
    <source>
        <dbReference type="Proteomes" id="UP001057402"/>
    </source>
</evidence>
<dbReference type="Proteomes" id="UP001057402">
    <property type="component" value="Chromosome 2"/>
</dbReference>
<comment type="caution">
    <text evidence="1">The sequence shown here is derived from an EMBL/GenBank/DDBJ whole genome shotgun (WGS) entry which is preliminary data.</text>
</comment>
<keyword evidence="2" id="KW-1185">Reference proteome</keyword>
<name>A0ACB9S962_9MYRT</name>
<organism evidence="1 2">
    <name type="scientific">Melastoma candidum</name>
    <dbReference type="NCBI Taxonomy" id="119954"/>
    <lineage>
        <taxon>Eukaryota</taxon>
        <taxon>Viridiplantae</taxon>
        <taxon>Streptophyta</taxon>
        <taxon>Embryophyta</taxon>
        <taxon>Tracheophyta</taxon>
        <taxon>Spermatophyta</taxon>
        <taxon>Magnoliopsida</taxon>
        <taxon>eudicotyledons</taxon>
        <taxon>Gunneridae</taxon>
        <taxon>Pentapetalae</taxon>
        <taxon>rosids</taxon>
        <taxon>malvids</taxon>
        <taxon>Myrtales</taxon>
        <taxon>Melastomataceae</taxon>
        <taxon>Melastomatoideae</taxon>
        <taxon>Melastomateae</taxon>
        <taxon>Melastoma</taxon>
    </lineage>
</organism>
<reference evidence="2" key="1">
    <citation type="journal article" date="2023" name="Front. Plant Sci.">
        <title>Chromosomal-level genome assembly of Melastoma candidum provides insights into trichome evolution.</title>
        <authorList>
            <person name="Zhong Y."/>
            <person name="Wu W."/>
            <person name="Sun C."/>
            <person name="Zou P."/>
            <person name="Liu Y."/>
            <person name="Dai S."/>
            <person name="Zhou R."/>
        </authorList>
    </citation>
    <scope>NUCLEOTIDE SEQUENCE [LARGE SCALE GENOMIC DNA]</scope>
</reference>
<proteinExistence type="predicted"/>
<protein>
    <submittedName>
        <fullName evidence="1">Uncharacterized protein</fullName>
    </submittedName>
</protein>
<gene>
    <name evidence="1" type="ORF">MLD38_004065</name>
</gene>